<dbReference type="FunFam" id="3.40.47.10:FF:000010">
    <property type="entry name" value="Acetyl-CoA acetyltransferase (Thiolase)"/>
    <property type="match status" value="1"/>
</dbReference>
<feature type="active site" description="Proton acceptor" evidence="4">
    <location>
        <position position="351"/>
    </location>
</feature>
<proteinExistence type="inferred from homology"/>
<dbReference type="STRING" id="288004.AL038_13735"/>
<name>A0A2N9YF41_9GAMM</name>
<dbReference type="PIRSF" id="PIRSF000429">
    <property type="entry name" value="Ac-CoA_Ac_transf"/>
    <property type="match status" value="1"/>
</dbReference>
<dbReference type="Proteomes" id="UP000234271">
    <property type="component" value="Chromosome"/>
</dbReference>
<dbReference type="Gene3D" id="3.40.47.10">
    <property type="match status" value="2"/>
</dbReference>
<evidence type="ECO:0000259" key="7">
    <source>
        <dbReference type="Pfam" id="PF02803"/>
    </source>
</evidence>
<feature type="active site" description="Proton acceptor" evidence="4">
    <location>
        <position position="381"/>
    </location>
</feature>
<evidence type="ECO:0000256" key="5">
    <source>
        <dbReference type="RuleBase" id="RU003557"/>
    </source>
</evidence>
<sequence length="395" mass="41818">MANTREVVFLSGVRTAIGDYGGTLKDIPTTTLATNVLREAVKRASIDPKQVGQVVFGNVIHTDRRDMYISRVATIEGGLPVETPAFTLNRLCGSGLQAIVCAAQNIATGNIDAAVAGGAESMSRGQYWVPGLRWGQRMNDGQIVDAMVGALTDPFDDCHMGVTAENIAEKWKISREDQDKLAVMSHQRAAAATEKGYFKDQILPIEIASRKGTTIFDKDEHIRGDITLEGLAKLKTVFNKTGSVTAGNASGINDAAAAVVLMEQETAAKQGLKPMARLVAYADSGVEPKYMGIGPVPAIQKALAKAGLTIDQMDVIELNEAFAAQALAVCRDLDLNMDKTNPNGSGISLGHPIGATGCIVTVKALYELQRTGGRYGLISMCIGGGQGIAAIVERL</sequence>
<dbReference type="PROSITE" id="PS00099">
    <property type="entry name" value="THIOLASE_3"/>
    <property type="match status" value="1"/>
</dbReference>
<keyword evidence="2 5" id="KW-0808">Transferase</keyword>
<dbReference type="EMBL" id="CP018889">
    <property type="protein sequence ID" value="AUI69090.1"/>
    <property type="molecule type" value="Genomic_DNA"/>
</dbReference>
<feature type="active site" description="Acyl-thioester intermediate" evidence="4">
    <location>
        <position position="92"/>
    </location>
</feature>
<dbReference type="OrthoDB" id="9764638at2"/>
<dbReference type="NCBIfam" id="TIGR01930">
    <property type="entry name" value="AcCoA-C-Actrans"/>
    <property type="match status" value="1"/>
</dbReference>
<dbReference type="InterPro" id="IPR020615">
    <property type="entry name" value="Thiolase_acyl_enz_int_AS"/>
</dbReference>
<dbReference type="CDD" id="cd00751">
    <property type="entry name" value="thiolase"/>
    <property type="match status" value="1"/>
</dbReference>
<dbReference type="PANTHER" id="PTHR18919:SF107">
    <property type="entry name" value="ACETYL-COA ACETYLTRANSFERASE, CYTOSOLIC"/>
    <property type="match status" value="1"/>
</dbReference>
<dbReference type="KEGG" id="blep:AL038_13735"/>
<feature type="domain" description="Thiolase N-terminal" evidence="6">
    <location>
        <begin position="7"/>
        <end position="264"/>
    </location>
</feature>
<dbReference type="AlphaFoldDB" id="A0A2N9YF41"/>
<organism evidence="8 9">
    <name type="scientific">Beggiatoa leptomitoformis</name>
    <dbReference type="NCBI Taxonomy" id="288004"/>
    <lineage>
        <taxon>Bacteria</taxon>
        <taxon>Pseudomonadati</taxon>
        <taxon>Pseudomonadota</taxon>
        <taxon>Gammaproteobacteria</taxon>
        <taxon>Thiotrichales</taxon>
        <taxon>Thiotrichaceae</taxon>
        <taxon>Beggiatoa</taxon>
    </lineage>
</organism>
<dbReference type="SUPFAM" id="SSF53901">
    <property type="entry name" value="Thiolase-like"/>
    <property type="match status" value="2"/>
</dbReference>
<dbReference type="GO" id="GO:0044281">
    <property type="term" value="P:small molecule metabolic process"/>
    <property type="evidence" value="ECO:0007669"/>
    <property type="project" value="UniProtKB-ARBA"/>
</dbReference>
<dbReference type="InterPro" id="IPR016039">
    <property type="entry name" value="Thiolase-like"/>
</dbReference>
<dbReference type="EC" id="2.3.1.16" evidence="8"/>
<dbReference type="PANTHER" id="PTHR18919">
    <property type="entry name" value="ACETYL-COA C-ACYLTRANSFERASE"/>
    <property type="match status" value="1"/>
</dbReference>
<evidence type="ECO:0000313" key="8">
    <source>
        <dbReference type="EMBL" id="AUI69090.1"/>
    </source>
</evidence>
<dbReference type="Pfam" id="PF00108">
    <property type="entry name" value="Thiolase_N"/>
    <property type="match status" value="1"/>
</dbReference>
<keyword evidence="3 5" id="KW-0012">Acyltransferase</keyword>
<dbReference type="InterPro" id="IPR020616">
    <property type="entry name" value="Thiolase_N"/>
</dbReference>
<evidence type="ECO:0000256" key="1">
    <source>
        <dbReference type="ARBA" id="ARBA00010982"/>
    </source>
</evidence>
<dbReference type="GO" id="GO:0003988">
    <property type="term" value="F:acetyl-CoA C-acyltransferase activity"/>
    <property type="evidence" value="ECO:0007669"/>
    <property type="project" value="UniProtKB-EC"/>
</dbReference>
<gene>
    <name evidence="8" type="ORF">BLE401_10525</name>
</gene>
<accession>A0A2N9YF41</accession>
<dbReference type="RefSeq" id="WP_062153735.1">
    <property type="nucleotide sequence ID" value="NZ_CP012373.2"/>
</dbReference>
<dbReference type="PROSITE" id="PS00098">
    <property type="entry name" value="THIOLASE_1"/>
    <property type="match status" value="1"/>
</dbReference>
<protein>
    <submittedName>
        <fullName evidence="8">Acetyl-CoA C-acyltransferase</fullName>
        <ecNumber evidence="8">2.3.1.16</ecNumber>
    </submittedName>
</protein>
<evidence type="ECO:0000256" key="3">
    <source>
        <dbReference type="ARBA" id="ARBA00023315"/>
    </source>
</evidence>
<dbReference type="InterPro" id="IPR002155">
    <property type="entry name" value="Thiolase"/>
</dbReference>
<dbReference type="InterPro" id="IPR020617">
    <property type="entry name" value="Thiolase_C"/>
</dbReference>
<dbReference type="NCBIfam" id="NF006552">
    <property type="entry name" value="PRK09051.1"/>
    <property type="match status" value="1"/>
</dbReference>
<comment type="similarity">
    <text evidence="1 5">Belongs to the thiolase-like superfamily. Thiolase family.</text>
</comment>
<evidence type="ECO:0000313" key="9">
    <source>
        <dbReference type="Proteomes" id="UP000234271"/>
    </source>
</evidence>
<evidence type="ECO:0000256" key="4">
    <source>
        <dbReference type="PIRSR" id="PIRSR000429-1"/>
    </source>
</evidence>
<keyword evidence="9" id="KW-1185">Reference proteome</keyword>
<reference evidence="9" key="1">
    <citation type="submission" date="2016-12" db="EMBL/GenBank/DDBJ databases">
        <title>Complete Genome Sequence of Beggiatoa leptomitiformis D-401.</title>
        <authorList>
            <person name="Fomenkov A."/>
            <person name="Vincze T."/>
            <person name="Grabovich M."/>
            <person name="Anton B.P."/>
            <person name="Dubinina G."/>
            <person name="Orlova M."/>
            <person name="Belousova E."/>
            <person name="Roberts R.J."/>
        </authorList>
    </citation>
    <scope>NUCLEOTIDE SEQUENCE [LARGE SCALE GENOMIC DNA]</scope>
    <source>
        <strain evidence="9">D-401</strain>
    </source>
</reference>
<feature type="domain" description="Thiolase C-terminal" evidence="7">
    <location>
        <begin position="272"/>
        <end position="394"/>
    </location>
</feature>
<evidence type="ECO:0000259" key="6">
    <source>
        <dbReference type="Pfam" id="PF00108"/>
    </source>
</evidence>
<dbReference type="InterPro" id="IPR020610">
    <property type="entry name" value="Thiolase_AS"/>
</dbReference>
<dbReference type="Pfam" id="PF02803">
    <property type="entry name" value="Thiolase_C"/>
    <property type="match status" value="1"/>
</dbReference>
<evidence type="ECO:0000256" key="2">
    <source>
        <dbReference type="ARBA" id="ARBA00022679"/>
    </source>
</evidence>